<dbReference type="OrthoDB" id="9813301at2"/>
<dbReference type="PANTHER" id="PTHR35788:SF1">
    <property type="entry name" value="EXPORTED PROTEIN"/>
    <property type="match status" value="1"/>
</dbReference>
<organism evidence="3 4">
    <name type="scientific">Nocardioides currus</name>
    <dbReference type="NCBI Taxonomy" id="2133958"/>
    <lineage>
        <taxon>Bacteria</taxon>
        <taxon>Bacillati</taxon>
        <taxon>Actinomycetota</taxon>
        <taxon>Actinomycetes</taxon>
        <taxon>Propionibacteriales</taxon>
        <taxon>Nocardioidaceae</taxon>
        <taxon>Nocardioides</taxon>
    </lineage>
</organism>
<dbReference type="InterPro" id="IPR007391">
    <property type="entry name" value="Vancomycin_resist_VanW"/>
</dbReference>
<gene>
    <name evidence="3" type="ORF">C7S10_18710</name>
</gene>
<keyword evidence="2" id="KW-0812">Transmembrane</keyword>
<feature type="region of interest" description="Disordered" evidence="1">
    <location>
        <begin position="1"/>
        <end position="20"/>
    </location>
</feature>
<dbReference type="Proteomes" id="UP000244867">
    <property type="component" value="Unassembled WGS sequence"/>
</dbReference>
<keyword evidence="4" id="KW-1185">Reference proteome</keyword>
<dbReference type="Pfam" id="PF04294">
    <property type="entry name" value="VanW"/>
    <property type="match status" value="1"/>
</dbReference>
<evidence type="ECO:0000313" key="4">
    <source>
        <dbReference type="Proteomes" id="UP000244867"/>
    </source>
</evidence>
<dbReference type="EMBL" id="PYXZ01000010">
    <property type="protein sequence ID" value="PUA79411.1"/>
    <property type="molecule type" value="Genomic_DNA"/>
</dbReference>
<comment type="caution">
    <text evidence="3">The sequence shown here is derived from an EMBL/GenBank/DDBJ whole genome shotgun (WGS) entry which is preliminary data.</text>
</comment>
<keyword evidence="2" id="KW-0472">Membrane</keyword>
<evidence type="ECO:0000256" key="2">
    <source>
        <dbReference type="SAM" id="Phobius"/>
    </source>
</evidence>
<dbReference type="PANTHER" id="PTHR35788">
    <property type="entry name" value="EXPORTED PROTEIN-RELATED"/>
    <property type="match status" value="1"/>
</dbReference>
<reference evidence="3 4" key="1">
    <citation type="submission" date="2018-03" db="EMBL/GenBank/DDBJ databases">
        <authorList>
            <person name="Keele B.F."/>
        </authorList>
    </citation>
    <scope>NUCLEOTIDE SEQUENCE [LARGE SCALE GENOMIC DNA]</scope>
    <source>
        <strain evidence="3 4">IB-3</strain>
    </source>
</reference>
<name>A0A2R7YSP4_9ACTN</name>
<sequence length="593" mass="62772">MSILPRTDDQADGADHQPAERSGGRTVLWLLLALVVLGGGAYVAAHYAAADKVPRGTTVSGVAIGGHPQAEAAERLRAGLAERVSGPIEVTIEGEPVSVDPSTAGIAVDYDASVAEAGGERSWDPVRLWNYFTGGEDLQAEVSVDETAFTQALAGLDEQHGTAPREGALGFDAGSITTVRPRIGQALDPASTRDALVAAYLAEDAEVPDLALVQEQPDIDEADVAAARDSFANPAVSGPVTLSFDESSVKLYPKDFTAALSLAPVDGALEPQLDADKLAEVVSANVVADGAPVDATVALVGGTPKVIPAKPGVTYDQSQIDAGFLALVAAPDGSRSLTVDAKVAKPDFTTKDARALKIKERVSTFTTYYPYAEYRNINIGRAAELVNGTVLKPGETFSLNDTVGERTRENGFTEGYIIQDGILVTDLGGGVSQMATTTFNAMFFAGLEDVEHKPHSFYIDRYPIGREATVAWGAVDLRFRNDTPYGVLISASVTPATSASSGVVTVSMYSTKWWDITTSESERYNITEAKVRRVDTLQCHANTGYGGFDIDVKRNFSPVGANTETRPQENFHTTYTPSDTVICTNPDAEDNVG</sequence>
<evidence type="ECO:0000313" key="3">
    <source>
        <dbReference type="EMBL" id="PUA79411.1"/>
    </source>
</evidence>
<protein>
    <submittedName>
        <fullName evidence="3">Uncharacterized protein</fullName>
    </submittedName>
</protein>
<proteinExistence type="predicted"/>
<keyword evidence="2" id="KW-1133">Transmembrane helix</keyword>
<feature type="transmembrane region" description="Helical" evidence="2">
    <location>
        <begin position="27"/>
        <end position="49"/>
    </location>
</feature>
<accession>A0A2R7YSP4</accession>
<dbReference type="AlphaFoldDB" id="A0A2R7YSP4"/>
<evidence type="ECO:0000256" key="1">
    <source>
        <dbReference type="SAM" id="MobiDB-lite"/>
    </source>
</evidence>
<dbReference type="InterPro" id="IPR052913">
    <property type="entry name" value="Glycopeptide_resist_protein"/>
</dbReference>
<dbReference type="RefSeq" id="WP_108345981.1">
    <property type="nucleotide sequence ID" value="NZ_PYXZ01000010.1"/>
</dbReference>